<dbReference type="Gene3D" id="3.30.70.100">
    <property type="match status" value="2"/>
</dbReference>
<feature type="transmembrane region" description="Helical" evidence="10">
    <location>
        <begin position="462"/>
        <end position="484"/>
    </location>
</feature>
<keyword evidence="5 10" id="KW-0547">Nucleotide-binding</keyword>
<dbReference type="SUPFAM" id="SSF55008">
    <property type="entry name" value="HMA, heavy metal-associated domain"/>
    <property type="match status" value="2"/>
</dbReference>
<evidence type="ECO:0000256" key="11">
    <source>
        <dbReference type="SAM" id="MobiDB-lite"/>
    </source>
</evidence>
<dbReference type="PROSITE" id="PS00154">
    <property type="entry name" value="ATPASE_E1_E2"/>
    <property type="match status" value="1"/>
</dbReference>
<evidence type="ECO:0000256" key="4">
    <source>
        <dbReference type="ARBA" id="ARBA00022723"/>
    </source>
</evidence>
<dbReference type="SFLD" id="SFLDF00027">
    <property type="entry name" value="p-type_atpase"/>
    <property type="match status" value="1"/>
</dbReference>
<dbReference type="PROSITE" id="PS50846">
    <property type="entry name" value="HMA_2"/>
    <property type="match status" value="2"/>
</dbReference>
<dbReference type="AlphaFoldDB" id="A0AB34PS39"/>
<dbReference type="InterPro" id="IPR044492">
    <property type="entry name" value="P_typ_ATPase_HD_dom"/>
</dbReference>
<evidence type="ECO:0000256" key="9">
    <source>
        <dbReference type="ARBA" id="ARBA00023136"/>
    </source>
</evidence>
<dbReference type="PANTHER" id="PTHR43520:SF8">
    <property type="entry name" value="P-TYPE CU(+) TRANSPORTER"/>
    <property type="match status" value="1"/>
</dbReference>
<dbReference type="Proteomes" id="UP000030161">
    <property type="component" value="Unassembled WGS sequence"/>
</dbReference>
<protein>
    <submittedName>
        <fullName evidence="13">Heavy metal translocating P-type ATPase</fullName>
    </submittedName>
</protein>
<dbReference type="SUPFAM" id="SSF81665">
    <property type="entry name" value="Calcium ATPase, transmembrane domain M"/>
    <property type="match status" value="1"/>
</dbReference>
<dbReference type="SFLD" id="SFLDS00003">
    <property type="entry name" value="Haloacid_Dehalogenase"/>
    <property type="match status" value="1"/>
</dbReference>
<gene>
    <name evidence="13" type="ORF">MG3_04267</name>
</gene>
<sequence>MKSSAILESNPNQNNNVTVVLEVLDLHTAKDITDVINILDELFPKLKSKDFDHQELTLIYDSNDYDDMSILNAISEIGFPVKILSSTAPQCKTTVNIQGMTCGACSASITEALEKTPGVYKASISLVTENGLIMHSPKLSPENIITIIEDCGFDAQIESSKTKQSSAPESSQDQSKRLNTTIGIIGMTCGACSASITNVLEKLPGVENVSVSLITEEASIVHDSTITTVQQLKEAIEDCGFTPTFNKSINLNQYQNTNDSNEEVTLKIVGVNHTTDLIGLRYNIEAYLRSISGVQKFELTLRGMNASSNIMPTQVGTLITEEDTIADVKSLVNELVFQYDSDSVGIRDIIDGLNTISDNIEFMVINSLDQSSATQLKLLSKVKDINYWKKIFIQSLLFGIPVLFLNHTKNWPIWKTTMIFPGLYLVSLLELILSTYIQFYLGSVFIKKFSSFLRKKFKGATMDVLVCISTMCSYIFSLTTIIVSVWNGQKNGPPPVLFDTLVMLISFVSFGKLLENKAKGATSTALSSLLSLTPSTCTIINDIPGYQKFIEDQQSLEKSEKSNSLSMQEFPTRVISIDLVQPNDIAIVLPGGKVPADGEIVFGETEIDESLITGEPLPVYKKLKDKVIGGSINGPHLIHIKVTHTGKKSQLQQIINLVKESQVNKAPVQKFSDYIAARFVPFVLLLAIFTFILWMIICFTIHQDKLPKIFQNETNGKFFVCLKLSISVIVVACPCALGLAAPTAVMVGTGVGAINGVLIKGAKVLEKITGVNIILFDKTGTLTTGEMSLVNFQPIMSKSSLTISDWWKLVGSVECHSEHPIGRALTKSAKTNLNLNFDDDHFDTTVNDINVLIGLGIQANVTLANNPQTQFNVYVGNDKLIESKFPNLLNNIDEKLLHSANTVSHVIIDGEYSGYIELTDALKSGSWEVVNYLKTQGYIVGMVTGDNRGAALKIAQEVGIPFDNVFYEVSPIHKDNVITDLHNRLGGNQSSSVNVAFIGDGINDAPALAKADIGMAISSGTDIAIESADIVLIGGRSNQTDLHGVVNALQISTATFNRIKINFLWAIIYNIFMLPFAMGCFLPLNIVLPPVAAGAAMMFSSLSVVFSSLLLKRWTPPKIETKETFIDDLEMGNNATGGDGDGFSLKNGTIEEFNNVKRKSAVNFSSLFAKMTTTRRNRRGGGGGGGRSNGNNNQSYELVSNRFS</sequence>
<dbReference type="InterPro" id="IPR023298">
    <property type="entry name" value="ATPase_P-typ_TM_dom_sf"/>
</dbReference>
<dbReference type="EMBL" id="AJIX01000028">
    <property type="protein sequence ID" value="KGR08708.1"/>
    <property type="molecule type" value="Genomic_DNA"/>
</dbReference>
<dbReference type="GO" id="GO:0043682">
    <property type="term" value="F:P-type divalent copper transporter activity"/>
    <property type="evidence" value="ECO:0007669"/>
    <property type="project" value="TreeGrafter"/>
</dbReference>
<accession>A0AB34PS39</accession>
<feature type="transmembrane region" description="Helical" evidence="10">
    <location>
        <begin position="418"/>
        <end position="441"/>
    </location>
</feature>
<keyword evidence="6 10" id="KW-0067">ATP-binding</keyword>
<comment type="caution">
    <text evidence="13">The sequence shown here is derived from an EMBL/GenBank/DDBJ whole genome shotgun (WGS) entry which is preliminary data.</text>
</comment>
<dbReference type="GO" id="GO:0055070">
    <property type="term" value="P:copper ion homeostasis"/>
    <property type="evidence" value="ECO:0007669"/>
    <property type="project" value="TreeGrafter"/>
</dbReference>
<evidence type="ECO:0000256" key="1">
    <source>
        <dbReference type="ARBA" id="ARBA00004127"/>
    </source>
</evidence>
<evidence type="ECO:0000256" key="6">
    <source>
        <dbReference type="ARBA" id="ARBA00022840"/>
    </source>
</evidence>
<evidence type="ECO:0000256" key="2">
    <source>
        <dbReference type="ARBA" id="ARBA00006024"/>
    </source>
</evidence>
<dbReference type="SUPFAM" id="SSF81653">
    <property type="entry name" value="Calcium ATPase, transduction domain A"/>
    <property type="match status" value="1"/>
</dbReference>
<evidence type="ECO:0000256" key="3">
    <source>
        <dbReference type="ARBA" id="ARBA00022692"/>
    </source>
</evidence>
<dbReference type="InterPro" id="IPR027256">
    <property type="entry name" value="P-typ_ATPase_IB"/>
</dbReference>
<keyword evidence="9 10" id="KW-0472">Membrane</keyword>
<dbReference type="GO" id="GO:0016020">
    <property type="term" value="C:membrane"/>
    <property type="evidence" value="ECO:0007669"/>
    <property type="project" value="UniProtKB-SubCell"/>
</dbReference>
<feature type="region of interest" description="Disordered" evidence="11">
    <location>
        <begin position="1175"/>
        <end position="1204"/>
    </location>
</feature>
<dbReference type="SFLD" id="SFLDG00002">
    <property type="entry name" value="C1.7:_P-type_atpase_like"/>
    <property type="match status" value="1"/>
</dbReference>
<comment type="subcellular location">
    <subcellularLocation>
        <location evidence="1">Endomembrane system</location>
        <topology evidence="1">Multi-pass membrane protein</topology>
    </subcellularLocation>
    <subcellularLocation>
        <location evidence="10">Membrane</location>
    </subcellularLocation>
</comment>
<evidence type="ECO:0000256" key="7">
    <source>
        <dbReference type="ARBA" id="ARBA00022967"/>
    </source>
</evidence>
<evidence type="ECO:0000256" key="10">
    <source>
        <dbReference type="RuleBase" id="RU362081"/>
    </source>
</evidence>
<dbReference type="NCBIfam" id="TIGR01525">
    <property type="entry name" value="ATPase-IB_hvy"/>
    <property type="match status" value="1"/>
</dbReference>
<dbReference type="InterPro" id="IPR059000">
    <property type="entry name" value="ATPase_P-type_domA"/>
</dbReference>
<feature type="transmembrane region" description="Helical" evidence="10">
    <location>
        <begin position="496"/>
        <end position="514"/>
    </location>
</feature>
<feature type="transmembrane region" description="Helical" evidence="10">
    <location>
        <begin position="1090"/>
        <end position="1111"/>
    </location>
</feature>
<dbReference type="InterPro" id="IPR006121">
    <property type="entry name" value="HMA_dom"/>
</dbReference>
<proteinExistence type="inferred from homology"/>
<evidence type="ECO:0000313" key="14">
    <source>
        <dbReference type="Proteomes" id="UP000030161"/>
    </source>
</evidence>
<keyword evidence="4 10" id="KW-0479">Metal-binding</keyword>
<keyword evidence="3 10" id="KW-0812">Transmembrane</keyword>
<evidence type="ECO:0000259" key="12">
    <source>
        <dbReference type="PROSITE" id="PS50846"/>
    </source>
</evidence>
<dbReference type="Pfam" id="PF00122">
    <property type="entry name" value="E1-E2_ATPase"/>
    <property type="match status" value="1"/>
</dbReference>
<dbReference type="PANTHER" id="PTHR43520">
    <property type="entry name" value="ATP7, ISOFORM B"/>
    <property type="match status" value="1"/>
</dbReference>
<dbReference type="GO" id="GO:0016887">
    <property type="term" value="F:ATP hydrolysis activity"/>
    <property type="evidence" value="ECO:0007669"/>
    <property type="project" value="InterPro"/>
</dbReference>
<dbReference type="FunFam" id="2.70.150.10:FF:000002">
    <property type="entry name" value="Copper-transporting ATPase 1, putative"/>
    <property type="match status" value="1"/>
</dbReference>
<keyword evidence="7" id="KW-1278">Translocase</keyword>
<dbReference type="InterPro" id="IPR001757">
    <property type="entry name" value="P_typ_ATPase"/>
</dbReference>
<feature type="transmembrane region" description="Helical" evidence="10">
    <location>
        <begin position="1063"/>
        <end position="1084"/>
    </location>
</feature>
<dbReference type="GO" id="GO:0012505">
    <property type="term" value="C:endomembrane system"/>
    <property type="evidence" value="ECO:0007669"/>
    <property type="project" value="UniProtKB-SubCell"/>
</dbReference>
<dbReference type="GO" id="GO:0030003">
    <property type="term" value="P:intracellular monoatomic cation homeostasis"/>
    <property type="evidence" value="ECO:0007669"/>
    <property type="project" value="UniProtKB-ARBA"/>
</dbReference>
<dbReference type="InterPro" id="IPR008250">
    <property type="entry name" value="ATPase_P-typ_transduc_dom_A_sf"/>
</dbReference>
<feature type="compositionally biased region" description="Polar residues" evidence="11">
    <location>
        <begin position="1194"/>
        <end position="1204"/>
    </location>
</feature>
<dbReference type="InterPro" id="IPR036412">
    <property type="entry name" value="HAD-like_sf"/>
</dbReference>
<dbReference type="Pfam" id="PF00403">
    <property type="entry name" value="HMA"/>
    <property type="match status" value="2"/>
</dbReference>
<evidence type="ECO:0000256" key="5">
    <source>
        <dbReference type="ARBA" id="ARBA00022741"/>
    </source>
</evidence>
<dbReference type="Pfam" id="PF00702">
    <property type="entry name" value="Hydrolase"/>
    <property type="match status" value="1"/>
</dbReference>
<dbReference type="FunFam" id="3.30.70.100:FF:000005">
    <property type="entry name" value="Copper-exporting P-type ATPase A"/>
    <property type="match status" value="2"/>
</dbReference>
<feature type="domain" description="HMA" evidence="12">
    <location>
        <begin position="91"/>
        <end position="156"/>
    </location>
</feature>
<dbReference type="PROSITE" id="PS01047">
    <property type="entry name" value="HMA_1"/>
    <property type="match status" value="2"/>
</dbReference>
<dbReference type="PRINTS" id="PR00119">
    <property type="entry name" value="CATATPASE"/>
</dbReference>
<dbReference type="SUPFAM" id="SSF56784">
    <property type="entry name" value="HAD-like"/>
    <property type="match status" value="1"/>
</dbReference>
<dbReference type="InterPro" id="IPR018303">
    <property type="entry name" value="ATPase_P-typ_P_site"/>
</dbReference>
<dbReference type="CDD" id="cd02094">
    <property type="entry name" value="P-type_ATPase_Cu-like"/>
    <property type="match status" value="1"/>
</dbReference>
<keyword evidence="8 10" id="KW-1133">Transmembrane helix</keyword>
<organism evidence="13 14">
    <name type="scientific">Candida albicans P78048</name>
    <dbReference type="NCBI Taxonomy" id="1094989"/>
    <lineage>
        <taxon>Eukaryota</taxon>
        <taxon>Fungi</taxon>
        <taxon>Dikarya</taxon>
        <taxon>Ascomycota</taxon>
        <taxon>Saccharomycotina</taxon>
        <taxon>Pichiomycetes</taxon>
        <taxon>Debaryomycetaceae</taxon>
        <taxon>Candida/Lodderomyces clade</taxon>
        <taxon>Candida</taxon>
    </lineage>
</organism>
<dbReference type="GO" id="GO:0005507">
    <property type="term" value="F:copper ion binding"/>
    <property type="evidence" value="ECO:0007669"/>
    <property type="project" value="TreeGrafter"/>
</dbReference>
<feature type="transmembrane region" description="Helical" evidence="10">
    <location>
        <begin position="679"/>
        <end position="702"/>
    </location>
</feature>
<evidence type="ECO:0000313" key="13">
    <source>
        <dbReference type="EMBL" id="KGR08708.1"/>
    </source>
</evidence>
<dbReference type="Gene3D" id="2.70.150.10">
    <property type="entry name" value="Calcium-transporting ATPase, cytoplasmic transduction domain A"/>
    <property type="match status" value="1"/>
</dbReference>
<dbReference type="GO" id="GO:0005524">
    <property type="term" value="F:ATP binding"/>
    <property type="evidence" value="ECO:0007669"/>
    <property type="project" value="UniProtKB-UniRule"/>
</dbReference>
<dbReference type="Gene3D" id="3.40.1110.10">
    <property type="entry name" value="Calcium-transporting ATPase, cytoplasmic domain N"/>
    <property type="match status" value="1"/>
</dbReference>
<dbReference type="NCBIfam" id="TIGR01494">
    <property type="entry name" value="ATPase_P-type"/>
    <property type="match status" value="1"/>
</dbReference>
<evidence type="ECO:0000256" key="8">
    <source>
        <dbReference type="ARBA" id="ARBA00022989"/>
    </source>
</evidence>
<name>A0AB34PS39_CANAX</name>
<dbReference type="InterPro" id="IPR023299">
    <property type="entry name" value="ATPase_P-typ_cyto_dom_N"/>
</dbReference>
<dbReference type="InterPro" id="IPR036163">
    <property type="entry name" value="HMA_dom_sf"/>
</dbReference>
<feature type="domain" description="HMA" evidence="12">
    <location>
        <begin position="178"/>
        <end position="244"/>
    </location>
</feature>
<dbReference type="InterPro" id="IPR017969">
    <property type="entry name" value="Heavy-metal-associated_CS"/>
</dbReference>
<reference evidence="13 14" key="1">
    <citation type="submission" date="2013-12" db="EMBL/GenBank/DDBJ databases">
        <title>The Genome Sequence of Candida albicans P78048.</title>
        <authorList>
            <consortium name="The Broad Institute Genome Sequencing Platform"/>
            <consortium name="The Broad Institute Genome Sequencing Center for Infectious Disease"/>
            <person name="Cuomo C."/>
            <person name="Bennett R."/>
            <person name="Hirakawa M."/>
            <person name="Noverr M."/>
            <person name="Mitchell A."/>
            <person name="Young S.K."/>
            <person name="Zeng Q."/>
            <person name="Gargeya S."/>
            <person name="Fitzgerald M."/>
            <person name="Abouelleil A."/>
            <person name="Alvarado L."/>
            <person name="Berlin A.M."/>
            <person name="Chapman S.B."/>
            <person name="Dewar J."/>
            <person name="Goldberg J."/>
            <person name="Griggs A."/>
            <person name="Gujja S."/>
            <person name="Hansen M."/>
            <person name="Howarth C."/>
            <person name="Imamovic A."/>
            <person name="Larimer J."/>
            <person name="McCowan C."/>
            <person name="Murphy C."/>
            <person name="Pearson M."/>
            <person name="Priest M."/>
            <person name="Roberts A."/>
            <person name="Saif S."/>
            <person name="Shea T."/>
            <person name="Sykes S."/>
            <person name="Wortman J."/>
            <person name="Nusbaum C."/>
            <person name="Birren B."/>
        </authorList>
    </citation>
    <scope>NUCLEOTIDE SEQUENCE [LARGE SCALE GENOMIC DNA]</scope>
    <source>
        <strain evidence="13 14">P78048</strain>
    </source>
</reference>
<dbReference type="InterPro" id="IPR023214">
    <property type="entry name" value="HAD_sf"/>
</dbReference>
<dbReference type="CDD" id="cd00371">
    <property type="entry name" value="HMA"/>
    <property type="match status" value="2"/>
</dbReference>
<dbReference type="Gene3D" id="3.40.50.1000">
    <property type="entry name" value="HAD superfamily/HAD-like"/>
    <property type="match status" value="1"/>
</dbReference>
<comment type="similarity">
    <text evidence="2 10">Belongs to the cation transport ATPase (P-type) (TC 3.A.3) family. Type IB subfamily.</text>
</comment>